<keyword evidence="1" id="KW-1133">Transmembrane helix</keyword>
<organism evidence="2 3">
    <name type="scientific">Holdemanella biformis</name>
    <dbReference type="NCBI Taxonomy" id="1735"/>
    <lineage>
        <taxon>Bacteria</taxon>
        <taxon>Bacillati</taxon>
        <taxon>Bacillota</taxon>
        <taxon>Erysipelotrichia</taxon>
        <taxon>Erysipelotrichales</taxon>
        <taxon>Erysipelotrichaceae</taxon>
        <taxon>Holdemanella</taxon>
    </lineage>
</organism>
<feature type="transmembrane region" description="Helical" evidence="1">
    <location>
        <begin position="58"/>
        <end position="76"/>
    </location>
</feature>
<sequence>MGAWSQLFNVFDPALSSLQTFLQAVAVLGAGCFAAYYKIREMFAGPQEDQMYSQKTKGVFLGLIFVFIIPILINIFKTLFMKN</sequence>
<protein>
    <submittedName>
        <fullName evidence="2">Uncharacterized protein</fullName>
    </submittedName>
</protein>
<evidence type="ECO:0000256" key="1">
    <source>
        <dbReference type="SAM" id="Phobius"/>
    </source>
</evidence>
<proteinExistence type="predicted"/>
<evidence type="ECO:0000313" key="2">
    <source>
        <dbReference type="EMBL" id="RHB07163.1"/>
    </source>
</evidence>
<dbReference type="EMBL" id="QSGD01000015">
    <property type="protein sequence ID" value="RHB07163.1"/>
    <property type="molecule type" value="Genomic_DNA"/>
</dbReference>
<comment type="caution">
    <text evidence="2">The sequence shown here is derived from an EMBL/GenBank/DDBJ whole genome shotgun (WGS) entry which is preliminary data.</text>
</comment>
<keyword evidence="1" id="KW-0812">Transmembrane</keyword>
<gene>
    <name evidence="2" type="ORF">DW907_05205</name>
</gene>
<evidence type="ECO:0000313" key="3">
    <source>
        <dbReference type="Proteomes" id="UP000285288"/>
    </source>
</evidence>
<feature type="transmembrane region" description="Helical" evidence="1">
    <location>
        <begin position="20"/>
        <end position="37"/>
    </location>
</feature>
<name>A0A413UD20_9FIRM</name>
<dbReference type="Proteomes" id="UP000285288">
    <property type="component" value="Unassembled WGS sequence"/>
</dbReference>
<reference evidence="2 3" key="1">
    <citation type="submission" date="2018-08" db="EMBL/GenBank/DDBJ databases">
        <title>A genome reference for cultivated species of the human gut microbiota.</title>
        <authorList>
            <person name="Zou Y."/>
            <person name="Xue W."/>
            <person name="Luo G."/>
        </authorList>
    </citation>
    <scope>NUCLEOTIDE SEQUENCE [LARGE SCALE GENOMIC DNA]</scope>
    <source>
        <strain evidence="2 3">AM42-13AC</strain>
    </source>
</reference>
<dbReference type="RefSeq" id="WP_118011181.1">
    <property type="nucleotide sequence ID" value="NZ_QSGD01000015.1"/>
</dbReference>
<keyword evidence="1" id="KW-0472">Membrane</keyword>
<dbReference type="AlphaFoldDB" id="A0A413UD20"/>
<accession>A0A413UD20</accession>